<comment type="caution">
    <text evidence="2">The sequence shown here is derived from an EMBL/GenBank/DDBJ whole genome shotgun (WGS) entry which is preliminary data.</text>
</comment>
<dbReference type="OrthoDB" id="9781670at2"/>
<evidence type="ECO:0000256" key="1">
    <source>
        <dbReference type="SAM" id="Coils"/>
    </source>
</evidence>
<keyword evidence="3" id="KW-1185">Reference proteome</keyword>
<dbReference type="AlphaFoldDB" id="A0A154BLK7"/>
<dbReference type="RefSeq" id="WP_066245282.1">
    <property type="nucleotide sequence ID" value="NZ_LSGP01000026.1"/>
</dbReference>
<accession>A0A154BLK7</accession>
<feature type="coiled-coil region" evidence="1">
    <location>
        <begin position="48"/>
        <end position="104"/>
    </location>
</feature>
<organism evidence="2 3">
    <name type="scientific">Anaerosporomusa subterranea</name>
    <dbReference type="NCBI Taxonomy" id="1794912"/>
    <lineage>
        <taxon>Bacteria</taxon>
        <taxon>Bacillati</taxon>
        <taxon>Bacillota</taxon>
        <taxon>Negativicutes</taxon>
        <taxon>Acetonemataceae</taxon>
        <taxon>Anaerosporomusa</taxon>
    </lineage>
</organism>
<evidence type="ECO:0000313" key="3">
    <source>
        <dbReference type="Proteomes" id="UP000076268"/>
    </source>
</evidence>
<evidence type="ECO:0000313" key="2">
    <source>
        <dbReference type="EMBL" id="KYZ74867.1"/>
    </source>
</evidence>
<keyword evidence="1" id="KW-0175">Coiled coil</keyword>
<dbReference type="EMBL" id="LSGP01000026">
    <property type="protein sequence ID" value="KYZ74867.1"/>
    <property type="molecule type" value="Genomic_DNA"/>
</dbReference>
<protein>
    <submittedName>
        <fullName evidence="2">Uncharacterized protein</fullName>
    </submittedName>
</protein>
<proteinExistence type="predicted"/>
<sequence>MDNIESCEGCGTLRTDEFEQSIYTQMVIKMAEFQTLTGGDPAKANPKLTALNVQLAQAEAEIEKLINGLMGANTVLLSYANGKIEELDAKRQTIMKEIADLSAEAVSPDRIARISELLDNWDNISFEDRREVADGMISQIKATNEDLDIVWKI</sequence>
<reference evidence="2 3" key="1">
    <citation type="submission" date="2016-02" db="EMBL/GenBank/DDBJ databases">
        <title>Anaerosporomusa subterraneum gen. nov., sp. nov., a spore-forming obligate anaerobe isolated from saprolite.</title>
        <authorList>
            <person name="Choi J.K."/>
            <person name="Shah M."/>
            <person name="Yee N."/>
        </authorList>
    </citation>
    <scope>NUCLEOTIDE SEQUENCE [LARGE SCALE GENOMIC DNA]</scope>
    <source>
        <strain evidence="2 3">RU4</strain>
    </source>
</reference>
<name>A0A154BLK7_ANASB</name>
<gene>
    <name evidence="2" type="ORF">AXX12_14895</name>
</gene>
<dbReference type="STRING" id="1794912.AXX12_14895"/>
<dbReference type="Proteomes" id="UP000076268">
    <property type="component" value="Unassembled WGS sequence"/>
</dbReference>